<feature type="non-terminal residue" evidence="1">
    <location>
        <position position="1"/>
    </location>
</feature>
<organism evidence="1 2">
    <name type="scientific">Suillus plorans</name>
    <dbReference type="NCBI Taxonomy" id="116603"/>
    <lineage>
        <taxon>Eukaryota</taxon>
        <taxon>Fungi</taxon>
        <taxon>Dikarya</taxon>
        <taxon>Basidiomycota</taxon>
        <taxon>Agaricomycotina</taxon>
        <taxon>Agaricomycetes</taxon>
        <taxon>Agaricomycetidae</taxon>
        <taxon>Boletales</taxon>
        <taxon>Suillineae</taxon>
        <taxon>Suillaceae</taxon>
        <taxon>Suillus</taxon>
    </lineage>
</organism>
<evidence type="ECO:0000313" key="1">
    <source>
        <dbReference type="EMBL" id="KAG1800221.1"/>
    </source>
</evidence>
<sequence>LLAYLVSTARNSTYTDASILSADFIKATNVINSGDLVLDTINTQDCTRFPSSWLFTYSTGKYIEGLSVLGFVTGDTSWTSFMLDNVATSTKVPAWEGSDGIIHRCAYVTDDNDGVGLKGVFL</sequence>
<dbReference type="RefSeq" id="XP_041164207.1">
    <property type="nucleotide sequence ID" value="XM_041296736.1"/>
</dbReference>
<evidence type="ECO:0000313" key="2">
    <source>
        <dbReference type="Proteomes" id="UP000719766"/>
    </source>
</evidence>
<comment type="caution">
    <text evidence="1">The sequence shown here is derived from an EMBL/GenBank/DDBJ whole genome shotgun (WGS) entry which is preliminary data.</text>
</comment>
<gene>
    <name evidence="1" type="ORF">HD556DRAFT_1218149</name>
</gene>
<name>A0A9P7DPV6_9AGAM</name>
<feature type="non-terminal residue" evidence="1">
    <location>
        <position position="122"/>
    </location>
</feature>
<dbReference type="Pfam" id="PF03663">
    <property type="entry name" value="Glyco_hydro_76"/>
    <property type="match status" value="1"/>
</dbReference>
<accession>A0A9P7DPV6</accession>
<dbReference type="InterPro" id="IPR005198">
    <property type="entry name" value="Glyco_hydro_76"/>
</dbReference>
<dbReference type="Gene3D" id="1.50.10.20">
    <property type="match status" value="1"/>
</dbReference>
<proteinExistence type="predicted"/>
<keyword evidence="2" id="KW-1185">Reference proteome</keyword>
<reference evidence="1" key="1">
    <citation type="journal article" date="2020" name="New Phytol.">
        <title>Comparative genomics reveals dynamic genome evolution in host specialist ectomycorrhizal fungi.</title>
        <authorList>
            <person name="Lofgren L.A."/>
            <person name="Nguyen N.H."/>
            <person name="Vilgalys R."/>
            <person name="Ruytinx J."/>
            <person name="Liao H.L."/>
            <person name="Branco S."/>
            <person name="Kuo A."/>
            <person name="LaButti K."/>
            <person name="Lipzen A."/>
            <person name="Andreopoulos W."/>
            <person name="Pangilinan J."/>
            <person name="Riley R."/>
            <person name="Hundley H."/>
            <person name="Na H."/>
            <person name="Barry K."/>
            <person name="Grigoriev I.V."/>
            <person name="Stajich J.E."/>
            <person name="Kennedy P.G."/>
        </authorList>
    </citation>
    <scope>NUCLEOTIDE SEQUENCE</scope>
    <source>
        <strain evidence="1">S12</strain>
    </source>
</reference>
<dbReference type="AlphaFoldDB" id="A0A9P7DPV6"/>
<dbReference type="Proteomes" id="UP000719766">
    <property type="component" value="Unassembled WGS sequence"/>
</dbReference>
<dbReference type="EMBL" id="JABBWE010000009">
    <property type="protein sequence ID" value="KAG1800221.1"/>
    <property type="molecule type" value="Genomic_DNA"/>
</dbReference>
<dbReference type="GeneID" id="64590500"/>
<protein>
    <submittedName>
        <fullName evidence="1">Uncharacterized protein</fullName>
    </submittedName>
</protein>
<dbReference type="OrthoDB" id="9984024at2759"/>